<feature type="compositionally biased region" description="Low complexity" evidence="3">
    <location>
        <begin position="20"/>
        <end position="32"/>
    </location>
</feature>
<dbReference type="SMART" id="SM00225">
    <property type="entry name" value="BTB"/>
    <property type="match status" value="1"/>
</dbReference>
<feature type="region of interest" description="Disordered" evidence="3">
    <location>
        <begin position="1"/>
        <end position="32"/>
    </location>
</feature>
<dbReference type="Pfam" id="PF00651">
    <property type="entry name" value="BTB"/>
    <property type="match status" value="1"/>
</dbReference>
<feature type="compositionally biased region" description="Basic and acidic residues" evidence="3">
    <location>
        <begin position="615"/>
        <end position="625"/>
    </location>
</feature>
<dbReference type="SUPFAM" id="SSF117281">
    <property type="entry name" value="Kelch motif"/>
    <property type="match status" value="2"/>
</dbReference>
<reference evidence="5 6" key="1">
    <citation type="submission" date="2014-02" db="EMBL/GenBank/DDBJ databases">
        <authorList>
            <person name="Sibley D."/>
            <person name="Venepally P."/>
            <person name="Karamycheva S."/>
            <person name="Hadjithomas M."/>
            <person name="Khan A."/>
            <person name="Brunk B."/>
            <person name="Roos D."/>
            <person name="Caler E."/>
            <person name="Lorenzi H."/>
        </authorList>
    </citation>
    <scope>NUCLEOTIDE SEQUENCE [LARGE SCALE GENOMIC DNA]</scope>
    <source>
        <strain evidence="5 6">GAB2-2007-GAL-DOM2</strain>
    </source>
</reference>
<feature type="compositionally biased region" description="Gly residues" evidence="3">
    <location>
        <begin position="600"/>
        <end position="610"/>
    </location>
</feature>
<dbReference type="SMART" id="SM00612">
    <property type="entry name" value="Kelch"/>
    <property type="match status" value="3"/>
</dbReference>
<proteinExistence type="predicted"/>
<name>A0A086K6R9_TOXGO</name>
<dbReference type="VEuPathDB" id="ToxoDB:TGDOM2_286240"/>
<evidence type="ECO:0000313" key="5">
    <source>
        <dbReference type="EMBL" id="KFG40087.1"/>
    </source>
</evidence>
<feature type="region of interest" description="Disordered" evidence="3">
    <location>
        <begin position="82"/>
        <end position="109"/>
    </location>
</feature>
<dbReference type="PROSITE" id="PS50097">
    <property type="entry name" value="BTB"/>
    <property type="match status" value="1"/>
</dbReference>
<keyword evidence="1" id="KW-0880">Kelch repeat</keyword>
<dbReference type="InterPro" id="IPR015915">
    <property type="entry name" value="Kelch-typ_b-propeller"/>
</dbReference>
<dbReference type="InterPro" id="IPR011333">
    <property type="entry name" value="SKP1/BTB/POZ_sf"/>
</dbReference>
<evidence type="ECO:0000256" key="1">
    <source>
        <dbReference type="ARBA" id="ARBA00022441"/>
    </source>
</evidence>
<dbReference type="SUPFAM" id="SSF54695">
    <property type="entry name" value="POZ domain"/>
    <property type="match status" value="1"/>
</dbReference>
<evidence type="ECO:0000256" key="3">
    <source>
        <dbReference type="SAM" id="MobiDB-lite"/>
    </source>
</evidence>
<dbReference type="InterPro" id="IPR006652">
    <property type="entry name" value="Kelch_1"/>
</dbReference>
<protein>
    <submittedName>
        <fullName evidence="5">Putative kelch repeat protein</fullName>
    </submittedName>
</protein>
<dbReference type="PANTHER" id="PTHR46093:SF18">
    <property type="entry name" value="FIBRONECTIN TYPE-III DOMAIN-CONTAINING PROTEIN"/>
    <property type="match status" value="1"/>
</dbReference>
<dbReference type="Gene3D" id="1.25.40.420">
    <property type="match status" value="1"/>
</dbReference>
<accession>A0A086K6R9</accession>
<gene>
    <name evidence="5" type="ORF">TGDOM2_286240</name>
</gene>
<evidence type="ECO:0000259" key="4">
    <source>
        <dbReference type="PROSITE" id="PS50097"/>
    </source>
</evidence>
<dbReference type="Pfam" id="PF01344">
    <property type="entry name" value="Kelch_1"/>
    <property type="match status" value="1"/>
</dbReference>
<dbReference type="InterPro" id="IPR000210">
    <property type="entry name" value="BTB/POZ_dom"/>
</dbReference>
<dbReference type="PANTHER" id="PTHR46093">
    <property type="entry name" value="ACYL-COA-BINDING DOMAIN-CONTAINING PROTEIN 5"/>
    <property type="match status" value="1"/>
</dbReference>
<evidence type="ECO:0000313" key="6">
    <source>
        <dbReference type="Proteomes" id="UP000028837"/>
    </source>
</evidence>
<sequence>MSGPEEDVSGEAASFGRCNSSSGSSSSADAASASLPVAEDPCSFASPPFFSSLSSSSALMSSALSASLPPASGAASLEGFGTGGSVPASPSPHFWSRPNPSGTSPGPRAAHSCDVIGTKMFIFGGWNGKFALNDLFILDVQSLRWTRVEQDGCSPPEARNNHTTAAVGDRIFVHGGHDGTQWLADLHVLDTTPAHMGRHRGLSWSSPPVSGRRPSARACHSFTRVNEKLYMFGGYDGANCFQDIDILDLDTMAWIQPAVTGEKPQARNAHTMTVVDRKLVLFGGHSGNTHLTDLHVFDTATLTWTKPEISGSPPPGLRGHTANLIGHKIFLFGGYDGKRRTNEIYILDTKARAWVVVSNAACSAVCDNAPPSGRQRHSAALVSNRKLFVFGGFDGNKWLNDLHVLDASRFEEDALNDSAVRQLVENLRSLVNCPDFADVVLVVEGREIHAHKNILAANCAYFKQMFLGSMLESKQSKVVIPGWSYDAYIAMIEFLYTGKLNETRTDVVCEVMGLADHYTLFTLKSYSENVLTALVDTDTVCPLLKSAETYQARNLKRFCLDFVFRHADQIMNTPAFDELEAIPSLVMEIAKMSLLKSRKGGGGSGAGSDSGGVDNEQKRETSSSR</sequence>
<dbReference type="OrthoDB" id="10251809at2759"/>
<dbReference type="Proteomes" id="UP000028837">
    <property type="component" value="Unassembled WGS sequence"/>
</dbReference>
<dbReference type="EMBL" id="AHZU02000794">
    <property type="protein sequence ID" value="KFG40087.1"/>
    <property type="molecule type" value="Genomic_DNA"/>
</dbReference>
<dbReference type="Gene3D" id="2.120.10.80">
    <property type="entry name" value="Kelch-type beta propeller"/>
    <property type="match status" value="2"/>
</dbReference>
<evidence type="ECO:0000256" key="2">
    <source>
        <dbReference type="ARBA" id="ARBA00022737"/>
    </source>
</evidence>
<dbReference type="Gene3D" id="3.30.710.10">
    <property type="entry name" value="Potassium Channel Kv1.1, Chain A"/>
    <property type="match status" value="1"/>
</dbReference>
<comment type="caution">
    <text evidence="5">The sequence shown here is derived from an EMBL/GenBank/DDBJ whole genome shotgun (WGS) entry which is preliminary data.</text>
</comment>
<keyword evidence="2" id="KW-0677">Repeat</keyword>
<dbReference type="AlphaFoldDB" id="A0A086K6R9"/>
<organism evidence="5 6">
    <name type="scientific">Toxoplasma gondii GAB2-2007-GAL-DOM2</name>
    <dbReference type="NCBI Taxonomy" id="1130820"/>
    <lineage>
        <taxon>Eukaryota</taxon>
        <taxon>Sar</taxon>
        <taxon>Alveolata</taxon>
        <taxon>Apicomplexa</taxon>
        <taxon>Conoidasida</taxon>
        <taxon>Coccidia</taxon>
        <taxon>Eucoccidiorida</taxon>
        <taxon>Eimeriorina</taxon>
        <taxon>Sarcocystidae</taxon>
        <taxon>Toxoplasma</taxon>
    </lineage>
</organism>
<dbReference type="Pfam" id="PF24681">
    <property type="entry name" value="Kelch_KLHDC2_KLHL20_DRC7"/>
    <property type="match status" value="2"/>
</dbReference>
<dbReference type="CDD" id="cd18186">
    <property type="entry name" value="BTB_POZ_ZBTB_KLHL-like"/>
    <property type="match status" value="1"/>
</dbReference>
<feature type="region of interest" description="Disordered" evidence="3">
    <location>
        <begin position="597"/>
        <end position="625"/>
    </location>
</feature>
<feature type="domain" description="BTB" evidence="4">
    <location>
        <begin position="437"/>
        <end position="504"/>
    </location>
</feature>